<evidence type="ECO:0000256" key="3">
    <source>
        <dbReference type="ARBA" id="ARBA00022676"/>
    </source>
</evidence>
<sequence>MSFIKKHPLFVLFFLGFILRISLLFIDYSFDVNNHISWAQDVFHRGLRGFYETPSKEVYATIYPNYPPASILIFYIAYTLQDIIFNIAWTLNVHIPLFPSTIIPFLKQRMFLAGLMKLPGLFSDIGVTWMSYMFAKKIVPNKTKLHILAAGLILLHPTFIYNSSFWGQIDSIPILFTLIGVYFLFYTKRSILSSISILIALLFKPTALVYLPIYVLFFMKKYKGKEAIKIFTVNLLFFWLAFVPFFRSGNIFFFPFQTYLYKILEEQSLSAVSNGAYTAWTMWPPHMYVQDSTILIGGLSYRLVGFIIVSIIFSAITWITYKRGLKKFDVIYALALCSYTAFLFLTKMHERYLILILPFLLLAALKDRYVLKWWIIVSAISFLNLYKSFAVPRIDILAESLNNQIVIFLFSLVNLIVYLYIGLRFWKRPHT</sequence>
<name>A0A1F7GVQ1_9BACT</name>
<evidence type="ECO:0000256" key="8">
    <source>
        <dbReference type="ARBA" id="ARBA00023136"/>
    </source>
</evidence>
<proteinExistence type="predicted"/>
<keyword evidence="4" id="KW-0808">Transferase</keyword>
<keyword evidence="6" id="KW-0256">Endoplasmic reticulum</keyword>
<feature type="transmembrane region" description="Helical" evidence="9">
    <location>
        <begin position="145"/>
        <end position="162"/>
    </location>
</feature>
<reference evidence="10 11" key="1">
    <citation type="journal article" date="2016" name="Nat. Commun.">
        <title>Thousands of microbial genomes shed light on interconnected biogeochemical processes in an aquifer system.</title>
        <authorList>
            <person name="Anantharaman K."/>
            <person name="Brown C.T."/>
            <person name="Hug L.A."/>
            <person name="Sharon I."/>
            <person name="Castelle C.J."/>
            <person name="Probst A.J."/>
            <person name="Thomas B.C."/>
            <person name="Singh A."/>
            <person name="Wilkins M.J."/>
            <person name="Karaoz U."/>
            <person name="Brodie E.L."/>
            <person name="Williams K.H."/>
            <person name="Hubbard S.S."/>
            <person name="Banfield J.F."/>
        </authorList>
    </citation>
    <scope>NUCLEOTIDE SEQUENCE [LARGE SCALE GENOMIC DNA]</scope>
</reference>
<evidence type="ECO:0000256" key="2">
    <source>
        <dbReference type="ARBA" id="ARBA00004922"/>
    </source>
</evidence>
<feature type="transmembrane region" description="Helical" evidence="9">
    <location>
        <begin position="401"/>
        <end position="421"/>
    </location>
</feature>
<dbReference type="AlphaFoldDB" id="A0A1F7GVQ1"/>
<dbReference type="GO" id="GO:0016758">
    <property type="term" value="F:hexosyltransferase activity"/>
    <property type="evidence" value="ECO:0007669"/>
    <property type="project" value="InterPro"/>
</dbReference>
<keyword evidence="8 9" id="KW-0472">Membrane</keyword>
<comment type="subcellular location">
    <subcellularLocation>
        <location evidence="1">Endoplasmic reticulum membrane</location>
        <topology evidence="1">Multi-pass membrane protein</topology>
    </subcellularLocation>
</comment>
<evidence type="ECO:0000256" key="4">
    <source>
        <dbReference type="ARBA" id="ARBA00022679"/>
    </source>
</evidence>
<feature type="transmembrane region" description="Helical" evidence="9">
    <location>
        <begin position="191"/>
        <end position="215"/>
    </location>
</feature>
<dbReference type="EMBL" id="MFZM01000026">
    <property type="protein sequence ID" value="OGK23089.1"/>
    <property type="molecule type" value="Genomic_DNA"/>
</dbReference>
<gene>
    <name evidence="10" type="ORF">A3C24_04755</name>
</gene>
<evidence type="ECO:0000313" key="11">
    <source>
        <dbReference type="Proteomes" id="UP000177159"/>
    </source>
</evidence>
<evidence type="ECO:0000256" key="9">
    <source>
        <dbReference type="SAM" id="Phobius"/>
    </source>
</evidence>
<feature type="transmembrane region" description="Helical" evidence="9">
    <location>
        <begin position="9"/>
        <end position="30"/>
    </location>
</feature>
<dbReference type="Pfam" id="PF03155">
    <property type="entry name" value="Alg6_Alg8"/>
    <property type="match status" value="1"/>
</dbReference>
<evidence type="ECO:0000256" key="1">
    <source>
        <dbReference type="ARBA" id="ARBA00004477"/>
    </source>
</evidence>
<feature type="transmembrane region" description="Helical" evidence="9">
    <location>
        <begin position="373"/>
        <end position="389"/>
    </location>
</feature>
<evidence type="ECO:0000256" key="7">
    <source>
        <dbReference type="ARBA" id="ARBA00022989"/>
    </source>
</evidence>
<feature type="transmembrane region" description="Helical" evidence="9">
    <location>
        <begin position="169"/>
        <end position="185"/>
    </location>
</feature>
<feature type="transmembrane region" description="Helical" evidence="9">
    <location>
        <begin position="328"/>
        <end position="345"/>
    </location>
</feature>
<evidence type="ECO:0000256" key="5">
    <source>
        <dbReference type="ARBA" id="ARBA00022692"/>
    </source>
</evidence>
<evidence type="ECO:0000256" key="6">
    <source>
        <dbReference type="ARBA" id="ARBA00022824"/>
    </source>
</evidence>
<feature type="transmembrane region" description="Helical" evidence="9">
    <location>
        <begin position="110"/>
        <end position="133"/>
    </location>
</feature>
<organism evidence="10 11">
    <name type="scientific">Candidatus Roizmanbacteria bacterium RIFCSPHIGHO2_02_FULL_37_24</name>
    <dbReference type="NCBI Taxonomy" id="1802037"/>
    <lineage>
        <taxon>Bacteria</taxon>
        <taxon>Candidatus Roizmaniibacteriota</taxon>
    </lineage>
</organism>
<evidence type="ECO:0008006" key="12">
    <source>
        <dbReference type="Google" id="ProtNLM"/>
    </source>
</evidence>
<feature type="transmembrane region" description="Helical" evidence="9">
    <location>
        <begin position="227"/>
        <end position="246"/>
    </location>
</feature>
<feature type="transmembrane region" description="Helical" evidence="9">
    <location>
        <begin position="69"/>
        <end position="89"/>
    </location>
</feature>
<dbReference type="InterPro" id="IPR004856">
    <property type="entry name" value="Glyco_trans_ALG6/ALG8"/>
</dbReference>
<accession>A0A1F7GVQ1</accession>
<keyword evidence="5 9" id="KW-0812">Transmembrane</keyword>
<keyword evidence="7 9" id="KW-1133">Transmembrane helix</keyword>
<feature type="transmembrane region" description="Helical" evidence="9">
    <location>
        <begin position="299"/>
        <end position="321"/>
    </location>
</feature>
<evidence type="ECO:0000313" key="10">
    <source>
        <dbReference type="EMBL" id="OGK23089.1"/>
    </source>
</evidence>
<protein>
    <recommendedName>
        <fullName evidence="12">Glycosyltransferase RgtA/B/C/D-like domain-containing protein</fullName>
    </recommendedName>
</protein>
<keyword evidence="3" id="KW-0328">Glycosyltransferase</keyword>
<dbReference type="Proteomes" id="UP000177159">
    <property type="component" value="Unassembled WGS sequence"/>
</dbReference>
<comment type="pathway">
    <text evidence="2">Protein modification; protein glycosylation.</text>
</comment>
<comment type="caution">
    <text evidence="10">The sequence shown here is derived from an EMBL/GenBank/DDBJ whole genome shotgun (WGS) entry which is preliminary data.</text>
</comment>